<name>A0A8S1S3C8_PAROT</name>
<evidence type="ECO:0000313" key="1">
    <source>
        <dbReference type="EMBL" id="CAD8134085.1"/>
    </source>
</evidence>
<dbReference type="AlphaFoldDB" id="A0A8S1S3C8"/>
<dbReference type="Proteomes" id="UP000683925">
    <property type="component" value="Unassembled WGS sequence"/>
</dbReference>
<comment type="caution">
    <text evidence="1">The sequence shown here is derived from an EMBL/GenBank/DDBJ whole genome shotgun (WGS) entry which is preliminary data.</text>
</comment>
<evidence type="ECO:0000313" key="2">
    <source>
        <dbReference type="Proteomes" id="UP000683925"/>
    </source>
</evidence>
<proteinExistence type="predicted"/>
<keyword evidence="2" id="KW-1185">Reference proteome</keyword>
<protein>
    <submittedName>
        <fullName evidence="1">Uncharacterized protein</fullName>
    </submittedName>
</protein>
<dbReference type="EMBL" id="CAJJDP010000004">
    <property type="protein sequence ID" value="CAD8134085.1"/>
    <property type="molecule type" value="Genomic_DNA"/>
</dbReference>
<reference evidence="1" key="1">
    <citation type="submission" date="2021-01" db="EMBL/GenBank/DDBJ databases">
        <authorList>
            <consortium name="Genoscope - CEA"/>
            <person name="William W."/>
        </authorList>
    </citation>
    <scope>NUCLEOTIDE SEQUENCE</scope>
</reference>
<organism evidence="1 2">
    <name type="scientific">Paramecium octaurelia</name>
    <dbReference type="NCBI Taxonomy" id="43137"/>
    <lineage>
        <taxon>Eukaryota</taxon>
        <taxon>Sar</taxon>
        <taxon>Alveolata</taxon>
        <taxon>Ciliophora</taxon>
        <taxon>Intramacronucleata</taxon>
        <taxon>Oligohymenophorea</taxon>
        <taxon>Peniculida</taxon>
        <taxon>Parameciidae</taxon>
        <taxon>Paramecium</taxon>
    </lineage>
</organism>
<sequence>MDLTSGNKPKNLQSIFYYHCEFQRTRHFKQSKQSMRLMGSPNLLNLILSP</sequence>
<accession>A0A8S1S3C8</accession>
<gene>
    <name evidence="1" type="ORF">POCTA_138.1.T0050252</name>
</gene>